<dbReference type="Proteomes" id="UP000317318">
    <property type="component" value="Chromosome"/>
</dbReference>
<organism evidence="3 4">
    <name type="scientific">Stratiformator vulcanicus</name>
    <dbReference type="NCBI Taxonomy" id="2527980"/>
    <lineage>
        <taxon>Bacteria</taxon>
        <taxon>Pseudomonadati</taxon>
        <taxon>Planctomycetota</taxon>
        <taxon>Planctomycetia</taxon>
        <taxon>Planctomycetales</taxon>
        <taxon>Planctomycetaceae</taxon>
        <taxon>Stratiformator</taxon>
    </lineage>
</organism>
<dbReference type="SUPFAM" id="SSF81271">
    <property type="entry name" value="TGS-like"/>
    <property type="match status" value="1"/>
</dbReference>
<dbReference type="Gene3D" id="3.40.50.300">
    <property type="entry name" value="P-loop containing nucleotide triphosphate hydrolases"/>
    <property type="match status" value="1"/>
</dbReference>
<dbReference type="PRINTS" id="PR00326">
    <property type="entry name" value="GTP1OBG"/>
</dbReference>
<dbReference type="Pfam" id="PF02824">
    <property type="entry name" value="TGS"/>
    <property type="match status" value="1"/>
</dbReference>
<dbReference type="AlphaFoldDB" id="A0A517QYT9"/>
<protein>
    <submittedName>
        <fullName evidence="3">Translation-associated GTPase</fullName>
    </submittedName>
</protein>
<dbReference type="InterPro" id="IPR012676">
    <property type="entry name" value="TGS-like"/>
</dbReference>
<dbReference type="PROSITE" id="PS51880">
    <property type="entry name" value="TGS"/>
    <property type="match status" value="1"/>
</dbReference>
<dbReference type="OrthoDB" id="257487at2"/>
<name>A0A517QYT9_9PLAN</name>
<keyword evidence="4" id="KW-1185">Reference proteome</keyword>
<dbReference type="InterPro" id="IPR004095">
    <property type="entry name" value="TGS"/>
</dbReference>
<proteinExistence type="predicted"/>
<dbReference type="InterPro" id="IPR027417">
    <property type="entry name" value="P-loop_NTPase"/>
</dbReference>
<accession>A0A517QYT9</accession>
<gene>
    <name evidence="3" type="ORF">Pan189_11780</name>
</gene>
<dbReference type="Gene3D" id="3.10.20.30">
    <property type="match status" value="1"/>
</dbReference>
<dbReference type="RefSeq" id="WP_145362991.1">
    <property type="nucleotide sequence ID" value="NZ_CP036268.1"/>
</dbReference>
<feature type="domain" description="TGS" evidence="2">
    <location>
        <begin position="256"/>
        <end position="330"/>
    </location>
</feature>
<dbReference type="GO" id="GO:0005525">
    <property type="term" value="F:GTP binding"/>
    <property type="evidence" value="ECO:0007669"/>
    <property type="project" value="InterPro"/>
</dbReference>
<evidence type="ECO:0000256" key="1">
    <source>
        <dbReference type="SAM" id="MobiDB-lite"/>
    </source>
</evidence>
<dbReference type="Pfam" id="PF01926">
    <property type="entry name" value="MMR_HSR1"/>
    <property type="match status" value="1"/>
</dbReference>
<evidence type="ECO:0000313" key="3">
    <source>
        <dbReference type="EMBL" id="QDT36815.1"/>
    </source>
</evidence>
<dbReference type="InterPro" id="IPR006073">
    <property type="entry name" value="GTP-bd"/>
</dbReference>
<dbReference type="InterPro" id="IPR045001">
    <property type="entry name" value="DRG"/>
</dbReference>
<dbReference type="KEGG" id="svp:Pan189_11780"/>
<feature type="compositionally biased region" description="Basic and acidic residues" evidence="1">
    <location>
        <begin position="56"/>
        <end position="66"/>
    </location>
</feature>
<feature type="region of interest" description="Disordered" evidence="1">
    <location>
        <begin position="1"/>
        <end position="23"/>
    </location>
</feature>
<dbReference type="SUPFAM" id="SSF52540">
    <property type="entry name" value="P-loop containing nucleoside triphosphate hydrolases"/>
    <property type="match status" value="1"/>
</dbReference>
<reference evidence="3 4" key="1">
    <citation type="submission" date="2019-02" db="EMBL/GenBank/DDBJ databases">
        <title>Deep-cultivation of Planctomycetes and their phenomic and genomic characterization uncovers novel biology.</title>
        <authorList>
            <person name="Wiegand S."/>
            <person name="Jogler M."/>
            <person name="Boedeker C."/>
            <person name="Pinto D."/>
            <person name="Vollmers J."/>
            <person name="Rivas-Marin E."/>
            <person name="Kohn T."/>
            <person name="Peeters S.H."/>
            <person name="Heuer A."/>
            <person name="Rast P."/>
            <person name="Oberbeckmann S."/>
            <person name="Bunk B."/>
            <person name="Jeske O."/>
            <person name="Meyerdierks A."/>
            <person name="Storesund J.E."/>
            <person name="Kallscheuer N."/>
            <person name="Luecker S."/>
            <person name="Lage O.M."/>
            <person name="Pohl T."/>
            <person name="Merkel B.J."/>
            <person name="Hornburger P."/>
            <person name="Mueller R.-W."/>
            <person name="Bruemmer F."/>
            <person name="Labrenz M."/>
            <person name="Spormann A.M."/>
            <person name="Op den Camp H."/>
            <person name="Overmann J."/>
            <person name="Amann R."/>
            <person name="Jetten M.S.M."/>
            <person name="Mascher T."/>
            <person name="Medema M.H."/>
            <person name="Devos D.P."/>
            <person name="Kaster A.-K."/>
            <person name="Ovreas L."/>
            <person name="Rohde M."/>
            <person name="Galperin M.Y."/>
            <person name="Jogler C."/>
        </authorList>
    </citation>
    <scope>NUCLEOTIDE SEQUENCE [LARGE SCALE GENOMIC DNA]</scope>
    <source>
        <strain evidence="3 4">Pan189</strain>
    </source>
</reference>
<dbReference type="PANTHER" id="PTHR43127">
    <property type="entry name" value="DEVELOPMENTALLY-REGULATED GTP-BINDING PROTEIN 2"/>
    <property type="match status" value="1"/>
</dbReference>
<feature type="region of interest" description="Disordered" evidence="1">
    <location>
        <begin position="56"/>
        <end position="77"/>
    </location>
</feature>
<dbReference type="InterPro" id="IPR012675">
    <property type="entry name" value="Beta-grasp_dom_sf"/>
</dbReference>
<sequence length="331" mass="35785">MAANLTPQYRKAEAEYRRAAAPSEQATCLERMLQLIPKHKGTEKLQADIKSRLKEARADADVEKKAPKSHGPTYRFPRQGAGTIAVIGGPNAGKTRLVNALTGADRPVADYPFTTHEPAPAMMPWEDVTAQLIDTPPISDAPLPTYLLNLVRTADAVVLCFDGSSDDAPGDTQTLLRQFNARKTQLSKDGGIDEVDFSVIHVASLLAVTRGSDAEVDVRLELLKEVSPIDLPIIKVELDDPASVDAASEAIFASLHLIRVYPKTPGKPVDMKDPFTIPRGGTAEDVAAKVHRDLAEKLKFAKLWGGDGPDGRTVSCDHQLCDGDVIELHTS</sequence>
<dbReference type="GO" id="GO:0003924">
    <property type="term" value="F:GTPase activity"/>
    <property type="evidence" value="ECO:0007669"/>
    <property type="project" value="InterPro"/>
</dbReference>
<evidence type="ECO:0000313" key="4">
    <source>
        <dbReference type="Proteomes" id="UP000317318"/>
    </source>
</evidence>
<dbReference type="EMBL" id="CP036268">
    <property type="protein sequence ID" value="QDT36815.1"/>
    <property type="molecule type" value="Genomic_DNA"/>
</dbReference>
<evidence type="ECO:0000259" key="2">
    <source>
        <dbReference type="PROSITE" id="PS51880"/>
    </source>
</evidence>